<accession>A0ABP1DYP8</accession>
<evidence type="ECO:0008006" key="3">
    <source>
        <dbReference type="Google" id="ProtNLM"/>
    </source>
</evidence>
<dbReference type="Proteomes" id="UP001497453">
    <property type="component" value="Chromosome 7"/>
</dbReference>
<evidence type="ECO:0000313" key="1">
    <source>
        <dbReference type="EMBL" id="CAL1712936.1"/>
    </source>
</evidence>
<reference evidence="2" key="1">
    <citation type="submission" date="2024-04" db="EMBL/GenBank/DDBJ databases">
        <authorList>
            <person name="Shaw F."/>
            <person name="Minotto A."/>
        </authorList>
    </citation>
    <scope>NUCLEOTIDE SEQUENCE [LARGE SCALE GENOMIC DNA]</scope>
</reference>
<gene>
    <name evidence="1" type="ORF">GFSPODELE1_LOCUS9075</name>
</gene>
<dbReference type="Gene3D" id="3.40.50.11350">
    <property type="match status" value="1"/>
</dbReference>
<dbReference type="EMBL" id="OZ037950">
    <property type="protein sequence ID" value="CAL1712936.1"/>
    <property type="molecule type" value="Genomic_DNA"/>
</dbReference>
<proteinExistence type="predicted"/>
<dbReference type="CDD" id="cd11296">
    <property type="entry name" value="O-FucT_like"/>
    <property type="match status" value="1"/>
</dbReference>
<protein>
    <recommendedName>
        <fullName evidence="3">O-fucosyltransferase family protein</fullName>
    </recommendedName>
</protein>
<sequence length="407" mass="47358">MRLSLTPKGRLFLLTIFLLSLVAGYFYRKYRPPYGFYAELARRELTESRRLINGFGHKYVKFRQLQGAGFNNQAQEILLFHHLALLTNRIYVYQPFMWRHRLELQPLSGFLLGPTKGSLSSALFEEVCPPEEVRNVTINVEPYAEMWRTAQDILNGPERCIYVENWILNWRFLESPAIHDIWPAYKTYLSQYYEWPSHILDMIYRAGVELNLRSHPALTDGEPYLAIHFRRGDFEEHCQYLSKTQQPFTSWSTLPDIQSHSAFPPRLDTSNETSIMEHCYPTLDRILDTIDAQVRNRPHLRSVYVLHDGAWDHLPVYWQYYKIERALKNSARARKAGWKGDTVGMRFITHSGMTPVKPGERDWKVAVDVELARRAEVFIGNGFSSLTSQIVALRLADGGKAEDITIL</sequence>
<organism evidence="1 2">
    <name type="scientific">Somion occarium</name>
    <dbReference type="NCBI Taxonomy" id="3059160"/>
    <lineage>
        <taxon>Eukaryota</taxon>
        <taxon>Fungi</taxon>
        <taxon>Dikarya</taxon>
        <taxon>Basidiomycota</taxon>
        <taxon>Agaricomycotina</taxon>
        <taxon>Agaricomycetes</taxon>
        <taxon>Polyporales</taxon>
        <taxon>Cerrenaceae</taxon>
        <taxon>Somion</taxon>
    </lineage>
</organism>
<name>A0ABP1DYP8_9APHY</name>
<keyword evidence="2" id="KW-1185">Reference proteome</keyword>
<evidence type="ECO:0000313" key="2">
    <source>
        <dbReference type="Proteomes" id="UP001497453"/>
    </source>
</evidence>